<proteinExistence type="predicted"/>
<name>A0ABU3WW33_9NOCA</name>
<evidence type="ECO:0000313" key="2">
    <source>
        <dbReference type="Proteomes" id="UP001275440"/>
    </source>
</evidence>
<gene>
    <name evidence="1" type="ORF">F8M49_23490</name>
</gene>
<evidence type="ECO:0000313" key="1">
    <source>
        <dbReference type="EMBL" id="MDV2477608.1"/>
    </source>
</evidence>
<protein>
    <recommendedName>
        <fullName evidence="3">Muconolactone isomerase domain-containing protein</fullName>
    </recommendedName>
</protein>
<reference evidence="1 2" key="1">
    <citation type="submission" date="2019-10" db="EMBL/GenBank/DDBJ databases">
        <title>Draft Genome Assembly of Rhodococcus zopfii DSM44189.</title>
        <authorList>
            <person name="Sutton J.M."/>
            <person name="Akob D.M."/>
            <person name="Bushman T.J."/>
        </authorList>
    </citation>
    <scope>NUCLEOTIDE SEQUENCE [LARGE SCALE GENOMIC DNA]</scope>
    <source>
        <strain evidence="1 2">DSM 44189</strain>
    </source>
</reference>
<accession>A0ABU3WW33</accession>
<dbReference type="Proteomes" id="UP001275440">
    <property type="component" value="Unassembled WGS sequence"/>
</dbReference>
<dbReference type="InterPro" id="IPR011008">
    <property type="entry name" value="Dimeric_a/b-barrel"/>
</dbReference>
<dbReference type="Gene3D" id="3.30.70.1060">
    <property type="entry name" value="Dimeric alpha+beta barrel"/>
    <property type="match status" value="1"/>
</dbReference>
<organism evidence="1 2">
    <name type="scientific">Rhodococcus zopfii</name>
    <dbReference type="NCBI Taxonomy" id="43772"/>
    <lineage>
        <taxon>Bacteria</taxon>
        <taxon>Bacillati</taxon>
        <taxon>Actinomycetota</taxon>
        <taxon>Actinomycetes</taxon>
        <taxon>Mycobacteriales</taxon>
        <taxon>Nocardiaceae</taxon>
        <taxon>Rhodococcus</taxon>
    </lineage>
</organism>
<comment type="caution">
    <text evidence="1">The sequence shown here is derived from an EMBL/GenBank/DDBJ whole genome shotgun (WGS) entry which is preliminary data.</text>
</comment>
<dbReference type="EMBL" id="WBMO01000005">
    <property type="protein sequence ID" value="MDV2477608.1"/>
    <property type="molecule type" value="Genomic_DNA"/>
</dbReference>
<sequence>MQYLVISQRDARNFTDEDFGAVIPAETEIVRKLYGNGIIRQIWLRGDVRGACFLLEAESFEEAEATVNGLPISQRGMSEFQIIPLRPYGGFTS</sequence>
<evidence type="ECO:0008006" key="3">
    <source>
        <dbReference type="Google" id="ProtNLM"/>
    </source>
</evidence>
<dbReference type="SUPFAM" id="SSF54909">
    <property type="entry name" value="Dimeric alpha+beta barrel"/>
    <property type="match status" value="1"/>
</dbReference>
<keyword evidence="2" id="KW-1185">Reference proteome</keyword>